<organism evidence="8 9">
    <name type="scientific">Culex pipiens pipiens</name>
    <name type="common">Northern house mosquito</name>
    <dbReference type="NCBI Taxonomy" id="38569"/>
    <lineage>
        <taxon>Eukaryota</taxon>
        <taxon>Metazoa</taxon>
        <taxon>Ecdysozoa</taxon>
        <taxon>Arthropoda</taxon>
        <taxon>Hexapoda</taxon>
        <taxon>Insecta</taxon>
        <taxon>Pterygota</taxon>
        <taxon>Neoptera</taxon>
        <taxon>Endopterygota</taxon>
        <taxon>Diptera</taxon>
        <taxon>Nematocera</taxon>
        <taxon>Culicoidea</taxon>
        <taxon>Culicidae</taxon>
        <taxon>Culicinae</taxon>
        <taxon>Culicini</taxon>
        <taxon>Culex</taxon>
        <taxon>Culex</taxon>
    </lineage>
</organism>
<dbReference type="InterPro" id="IPR012934">
    <property type="entry name" value="Znf_AD"/>
</dbReference>
<dbReference type="PROSITE" id="PS51915">
    <property type="entry name" value="ZAD"/>
    <property type="match status" value="1"/>
</dbReference>
<feature type="binding site" evidence="5">
    <location>
        <position position="365"/>
    </location>
    <ligand>
        <name>Zn(2+)</name>
        <dbReference type="ChEBI" id="CHEBI:29105"/>
    </ligand>
</feature>
<dbReference type="Proteomes" id="UP001562425">
    <property type="component" value="Unassembled WGS sequence"/>
</dbReference>
<keyword evidence="1 5" id="KW-0479">Metal-binding</keyword>
<proteinExistence type="predicted"/>
<sequence>METEKKSSYNNRCAVQHCGAKVDDGVTFSQVPKPDAGKTGTVDLLANLKARQRALWETALGKVVDMSVKNLWICSRHFIKDSSDPDWVPSLNLEPSEENRPKRTELPQPARKPVEEMPTKQTNRIMTNYEVYALIEGRVKYRHMFRYTANRENAWRSVQRSCSPVLNCFTVEHMELKWTKLLRLYQRITGPRDSKLDYYPAEEWVHYNKMHDAMTRLKTPPLSDSVEQEEEELDPAELHASSVDVDDRYITGGKILWGKGSENRPRPSRAAQMASQPIPKRPVSIANRTCKAIQSGNPGLQPTARSVPPPGSPDYCRLCFTNQQLEPLCSGVIVVRDELLEKIYVCTGVLIIARPKESVYVCVPCAALINNFSTFRQQICSNNRALLEQLKGQNPPEFASCESMPPLVGTTVSSVLSQSHVVRGPAPKKIILTPVSKAAFMNARANTPVRTPQPLQNVGTPRLPTLTRAPNAPVIVKRIVYAKPGAVSIGVPPPQTRPIDEAAMDLPDEIKTEFDDPLEGVGDSGNALVMPKPLKQTAPPPPPSTLKMRVESHPAEPAVVSNAVEEESWKCWYCEQNFPFKFECAKHLLQAHQEGVASIRDRLELDELNTNMLEMMAKRAVSGPGRKVMVVPAKRPRMDDGIVEVVEIE</sequence>
<feature type="binding site" evidence="5">
    <location>
        <position position="362"/>
    </location>
    <ligand>
        <name>Zn(2+)</name>
        <dbReference type="ChEBI" id="CHEBI:29105"/>
    </ligand>
</feature>
<evidence type="ECO:0000256" key="2">
    <source>
        <dbReference type="ARBA" id="ARBA00022771"/>
    </source>
</evidence>
<feature type="binding site" evidence="5">
    <location>
        <position position="319"/>
    </location>
    <ligand>
        <name>Zn(2+)</name>
        <dbReference type="ChEBI" id="CHEBI:29105"/>
    </ligand>
</feature>
<comment type="caution">
    <text evidence="8">The sequence shown here is derived from an EMBL/GenBank/DDBJ whole genome shotgun (WGS) entry which is preliminary data.</text>
</comment>
<dbReference type="AlphaFoldDB" id="A0ABD1D671"/>
<keyword evidence="2 5" id="KW-0863">Zinc-finger</keyword>
<evidence type="ECO:0000256" key="1">
    <source>
        <dbReference type="ARBA" id="ARBA00022723"/>
    </source>
</evidence>
<evidence type="ECO:0000256" key="6">
    <source>
        <dbReference type="SAM" id="MobiDB-lite"/>
    </source>
</evidence>
<evidence type="ECO:0000256" key="3">
    <source>
        <dbReference type="ARBA" id="ARBA00022833"/>
    </source>
</evidence>
<feature type="binding site" evidence="5">
    <location>
        <position position="316"/>
    </location>
    <ligand>
        <name>Zn(2+)</name>
        <dbReference type="ChEBI" id="CHEBI:29105"/>
    </ligand>
</feature>
<dbReference type="Pfam" id="PF07776">
    <property type="entry name" value="zf-AD"/>
    <property type="match status" value="1"/>
</dbReference>
<protein>
    <recommendedName>
        <fullName evidence="7">ZAD domain-containing protein</fullName>
    </recommendedName>
</protein>
<evidence type="ECO:0000256" key="4">
    <source>
        <dbReference type="ARBA" id="ARBA00023125"/>
    </source>
</evidence>
<dbReference type="GO" id="GO:0003677">
    <property type="term" value="F:DNA binding"/>
    <property type="evidence" value="ECO:0007669"/>
    <property type="project" value="UniProtKB-KW"/>
</dbReference>
<keyword evidence="3 5" id="KW-0862">Zinc</keyword>
<feature type="region of interest" description="Disordered" evidence="6">
    <location>
        <begin position="92"/>
        <end position="117"/>
    </location>
</feature>
<feature type="domain" description="ZAD" evidence="7">
    <location>
        <begin position="314"/>
        <end position="389"/>
    </location>
</feature>
<dbReference type="GO" id="GO:0008270">
    <property type="term" value="F:zinc ion binding"/>
    <property type="evidence" value="ECO:0007669"/>
    <property type="project" value="UniProtKB-UniRule"/>
</dbReference>
<dbReference type="SMART" id="SM00868">
    <property type="entry name" value="zf-AD"/>
    <property type="match status" value="1"/>
</dbReference>
<keyword evidence="9" id="KW-1185">Reference proteome</keyword>
<evidence type="ECO:0000256" key="5">
    <source>
        <dbReference type="PROSITE-ProRule" id="PRU01263"/>
    </source>
</evidence>
<dbReference type="EMBL" id="JBEHCU010007790">
    <property type="protein sequence ID" value="KAL1392775.1"/>
    <property type="molecule type" value="Genomic_DNA"/>
</dbReference>
<evidence type="ECO:0000313" key="8">
    <source>
        <dbReference type="EMBL" id="KAL1392775.1"/>
    </source>
</evidence>
<evidence type="ECO:0000259" key="7">
    <source>
        <dbReference type="PROSITE" id="PS51915"/>
    </source>
</evidence>
<keyword evidence="4" id="KW-0238">DNA-binding</keyword>
<name>A0ABD1D671_CULPP</name>
<reference evidence="8 9" key="1">
    <citation type="submission" date="2024-05" db="EMBL/GenBank/DDBJ databases">
        <title>Culex pipiens pipiens assembly and annotation.</title>
        <authorList>
            <person name="Alout H."/>
            <person name="Durand T."/>
        </authorList>
    </citation>
    <scope>NUCLEOTIDE SEQUENCE [LARGE SCALE GENOMIC DNA]</scope>
    <source>
        <strain evidence="8">HA-2024</strain>
        <tissue evidence="8">Whole body</tissue>
    </source>
</reference>
<gene>
    <name evidence="8" type="ORF">pipiens_012236</name>
</gene>
<accession>A0ABD1D671</accession>
<dbReference type="SUPFAM" id="SSF57716">
    <property type="entry name" value="Glucocorticoid receptor-like (DNA-binding domain)"/>
    <property type="match status" value="2"/>
</dbReference>
<dbReference type="SMART" id="SM00980">
    <property type="entry name" value="THAP"/>
    <property type="match status" value="1"/>
</dbReference>
<dbReference type="InterPro" id="IPR006612">
    <property type="entry name" value="THAP_Znf"/>
</dbReference>
<evidence type="ECO:0000313" key="9">
    <source>
        <dbReference type="Proteomes" id="UP001562425"/>
    </source>
</evidence>